<comment type="caution">
    <text evidence="2">The sequence shown here is derived from an EMBL/GenBank/DDBJ whole genome shotgun (WGS) entry which is preliminary data.</text>
</comment>
<evidence type="ECO:0000313" key="3">
    <source>
        <dbReference type="Proteomes" id="UP000029264"/>
    </source>
</evidence>
<evidence type="ECO:0000313" key="2">
    <source>
        <dbReference type="EMBL" id="KFZ37860.1"/>
    </source>
</evidence>
<keyword evidence="2" id="KW-0489">Methyltransferase</keyword>
<dbReference type="GO" id="GO:0032259">
    <property type="term" value="P:methylation"/>
    <property type="evidence" value="ECO:0007669"/>
    <property type="project" value="UniProtKB-KW"/>
</dbReference>
<dbReference type="InterPro" id="IPR029063">
    <property type="entry name" value="SAM-dependent_MTases_sf"/>
</dbReference>
<protein>
    <submittedName>
        <fullName evidence="2">Methyltransferase</fullName>
    </submittedName>
</protein>
<dbReference type="InterPro" id="IPR025714">
    <property type="entry name" value="Methyltranfer_dom"/>
</dbReference>
<name>A0A094JDB1_9GAMM</name>
<dbReference type="CDD" id="cd02440">
    <property type="entry name" value="AdoMet_MTases"/>
    <property type="match status" value="1"/>
</dbReference>
<dbReference type="eggNOG" id="COG0500">
    <property type="taxonomic scope" value="Bacteria"/>
</dbReference>
<dbReference type="Gene3D" id="3.40.50.150">
    <property type="entry name" value="Vaccinia Virus protein VP39"/>
    <property type="match status" value="1"/>
</dbReference>
<dbReference type="AlphaFoldDB" id="A0A094JDB1"/>
<dbReference type="Proteomes" id="UP000029264">
    <property type="component" value="Unassembled WGS sequence"/>
</dbReference>
<dbReference type="OrthoDB" id="9795085at2"/>
<evidence type="ECO:0000259" key="1">
    <source>
        <dbReference type="Pfam" id="PF13847"/>
    </source>
</evidence>
<keyword evidence="2" id="KW-0808">Transferase</keyword>
<dbReference type="EMBL" id="JPEO01000004">
    <property type="protein sequence ID" value="KFZ37860.1"/>
    <property type="molecule type" value="Genomic_DNA"/>
</dbReference>
<dbReference type="SUPFAM" id="SSF53335">
    <property type="entry name" value="S-adenosyl-L-methionine-dependent methyltransferases"/>
    <property type="match status" value="1"/>
</dbReference>
<proteinExistence type="predicted"/>
<keyword evidence="3" id="KW-1185">Reference proteome</keyword>
<gene>
    <name evidence="2" type="ORF">HR45_08410</name>
</gene>
<dbReference type="STRING" id="1515746.HR45_08410"/>
<dbReference type="GO" id="GO:0008168">
    <property type="term" value="F:methyltransferase activity"/>
    <property type="evidence" value="ECO:0007669"/>
    <property type="project" value="UniProtKB-KW"/>
</dbReference>
<sequence length="268" mass="30357">MLIDELDFAALYQQQMQLAGRTTKAPEHWDSRAEKMAEFCANKQDPYLLQLLAKIDLTGAETLLDMGCGPGTVSLNVADKLSQVYGVDYSQGMLEVANRYADQQQLSNVKFVRRAWEDDWSDIPKCDIAVASRSTLVADLKTALLKLNNQAKQRVYTTHTVATSFVDVAIQRAIGRPVVELPNYIFALNILYQLGIYAKVDFIRGPNCRNQTDSYEAFAESVSWSLSGLSADEQQRLFDYYQQKKRQGDVLVTPTKDWALVYWDVVQF</sequence>
<accession>A0A094JDB1</accession>
<organism evidence="2 3">
    <name type="scientific">Shewanella mangrovi</name>
    <dbReference type="NCBI Taxonomy" id="1515746"/>
    <lineage>
        <taxon>Bacteria</taxon>
        <taxon>Pseudomonadati</taxon>
        <taxon>Pseudomonadota</taxon>
        <taxon>Gammaproteobacteria</taxon>
        <taxon>Alteromonadales</taxon>
        <taxon>Shewanellaceae</taxon>
        <taxon>Shewanella</taxon>
    </lineage>
</organism>
<reference evidence="2 3" key="1">
    <citation type="submission" date="2014-06" db="EMBL/GenBank/DDBJ databases">
        <title>Shewanella sp. YQH10.</title>
        <authorList>
            <person name="Liu Y."/>
            <person name="Zeng R."/>
        </authorList>
    </citation>
    <scope>NUCLEOTIDE SEQUENCE [LARGE SCALE GENOMIC DNA]</scope>
    <source>
        <strain evidence="2 3">YQH10</strain>
    </source>
</reference>
<dbReference type="RefSeq" id="WP_037441773.1">
    <property type="nucleotide sequence ID" value="NZ_JPEO01000004.1"/>
</dbReference>
<dbReference type="Pfam" id="PF13847">
    <property type="entry name" value="Methyltransf_31"/>
    <property type="match status" value="1"/>
</dbReference>
<feature type="domain" description="Methyltransferase" evidence="1">
    <location>
        <begin position="60"/>
        <end position="156"/>
    </location>
</feature>